<proteinExistence type="predicted"/>
<keyword evidence="2" id="KW-0732">Signal</keyword>
<dbReference type="AlphaFoldDB" id="A0A841BGJ9"/>
<evidence type="ECO:0008006" key="5">
    <source>
        <dbReference type="Google" id="ProtNLM"/>
    </source>
</evidence>
<dbReference type="InterPro" id="IPR005754">
    <property type="entry name" value="Sortase"/>
</dbReference>
<accession>A0A841BGJ9</accession>
<feature type="chain" id="PRO_5038700597" description="Sortase family protein" evidence="2">
    <location>
        <begin position="23"/>
        <end position="195"/>
    </location>
</feature>
<reference evidence="3 4" key="1">
    <citation type="submission" date="2020-08" db="EMBL/GenBank/DDBJ databases">
        <title>Sequencing the genomes of 1000 actinobacteria strains.</title>
        <authorList>
            <person name="Klenk H.-P."/>
        </authorList>
    </citation>
    <scope>NUCLEOTIDE SEQUENCE [LARGE SCALE GENOMIC DNA]</scope>
    <source>
        <strain evidence="3 4">DSM 45272</strain>
    </source>
</reference>
<dbReference type="EMBL" id="JACHMX010000001">
    <property type="protein sequence ID" value="MBB5857905.1"/>
    <property type="molecule type" value="Genomic_DNA"/>
</dbReference>
<dbReference type="RefSeq" id="WP_184904413.1">
    <property type="nucleotide sequence ID" value="NZ_JACHMX010000001.1"/>
</dbReference>
<dbReference type="GO" id="GO:0016787">
    <property type="term" value="F:hydrolase activity"/>
    <property type="evidence" value="ECO:0007669"/>
    <property type="project" value="UniProtKB-KW"/>
</dbReference>
<name>A0A841BGJ9_9PSEU</name>
<sequence>MTADRAAFVLLGLIALAGCAPAEAPSLPAGTVAPAVSGPLPLPARAEVSPVRLTIPAIGFDQTGLIPLALGAAGELQAPERFSDVGWYEDGPVPGDPGPAVLAAHVDSRSGPAPFHRLRELRSGDEVRVARSDGGEVVFRVDSVQRYPKNEFPTQAVYGPAPGSALRLITCGGSFDAAKRSYRDNVVVYASQRWD</sequence>
<evidence type="ECO:0000256" key="1">
    <source>
        <dbReference type="ARBA" id="ARBA00022801"/>
    </source>
</evidence>
<keyword evidence="1" id="KW-0378">Hydrolase</keyword>
<dbReference type="SUPFAM" id="SSF63817">
    <property type="entry name" value="Sortase"/>
    <property type="match status" value="1"/>
</dbReference>
<dbReference type="Pfam" id="PF04203">
    <property type="entry name" value="Sortase"/>
    <property type="match status" value="1"/>
</dbReference>
<organism evidence="3 4">
    <name type="scientific">Amycolatopsis umgeniensis</name>
    <dbReference type="NCBI Taxonomy" id="336628"/>
    <lineage>
        <taxon>Bacteria</taxon>
        <taxon>Bacillati</taxon>
        <taxon>Actinomycetota</taxon>
        <taxon>Actinomycetes</taxon>
        <taxon>Pseudonocardiales</taxon>
        <taxon>Pseudonocardiaceae</taxon>
        <taxon>Amycolatopsis</taxon>
    </lineage>
</organism>
<dbReference type="Gene3D" id="2.40.260.10">
    <property type="entry name" value="Sortase"/>
    <property type="match status" value="1"/>
</dbReference>
<dbReference type="InterPro" id="IPR042001">
    <property type="entry name" value="Sortase_F"/>
</dbReference>
<dbReference type="NCBIfam" id="NF033748">
    <property type="entry name" value="class_F_sortase"/>
    <property type="match status" value="1"/>
</dbReference>
<evidence type="ECO:0000256" key="2">
    <source>
        <dbReference type="SAM" id="SignalP"/>
    </source>
</evidence>
<protein>
    <recommendedName>
        <fullName evidence="5">Sortase family protein</fullName>
    </recommendedName>
</protein>
<comment type="caution">
    <text evidence="3">The sequence shown here is derived from an EMBL/GenBank/DDBJ whole genome shotgun (WGS) entry which is preliminary data.</text>
</comment>
<dbReference type="PROSITE" id="PS51257">
    <property type="entry name" value="PROKAR_LIPOPROTEIN"/>
    <property type="match status" value="1"/>
</dbReference>
<keyword evidence="4" id="KW-1185">Reference proteome</keyword>
<feature type="signal peptide" evidence="2">
    <location>
        <begin position="1"/>
        <end position="22"/>
    </location>
</feature>
<dbReference type="Proteomes" id="UP000580861">
    <property type="component" value="Unassembled WGS sequence"/>
</dbReference>
<evidence type="ECO:0000313" key="3">
    <source>
        <dbReference type="EMBL" id="MBB5857905.1"/>
    </source>
</evidence>
<gene>
    <name evidence="3" type="ORF">HDA45_007992</name>
</gene>
<dbReference type="CDD" id="cd05829">
    <property type="entry name" value="Sortase_F"/>
    <property type="match status" value="1"/>
</dbReference>
<dbReference type="InterPro" id="IPR023365">
    <property type="entry name" value="Sortase_dom-sf"/>
</dbReference>
<evidence type="ECO:0000313" key="4">
    <source>
        <dbReference type="Proteomes" id="UP000580861"/>
    </source>
</evidence>